<organism evidence="2">
    <name type="scientific">freshwater metagenome</name>
    <dbReference type="NCBI Taxonomy" id="449393"/>
    <lineage>
        <taxon>unclassified sequences</taxon>
        <taxon>metagenomes</taxon>
        <taxon>ecological metagenomes</taxon>
    </lineage>
</organism>
<sequence length="408" mass="45447">MTSHEWGRVADDGTVFVRTADGERSVGQYPEGTPEEALAFYTERFAALAFEVELLDKRIRSGVMSPEEAAESVKTVSAQVDGANAVGDLGGLLARLEALAPVIETQREAKRAEKAQKQAEAREAKEKVVAEAEKIAEGSDWRGGANRLRDLLEQWKKIPRIDRAGDDALWRRFSSARTTYTRRRKAHFAELNEKREGARAVKERLVKEAEELAGSTDWGPTAGRYRDLMQQWKAAGPAPKDVDDALWKRFRGAQDAFFGARDAENAKLDEEFAANAEVKEALLVEAEALLPVTDLDAAKKAFRDISERWDAAGKVPRGRIKELDGRIRVVENAIRDLEQEQWRRSDPEKSARADGMVAQLQAAIEKVEADLEKARAAGNERKVAELEENLASRRAFLETAQRASAEYS</sequence>
<dbReference type="Pfam" id="PF03993">
    <property type="entry name" value="DUF349"/>
    <property type="match status" value="3"/>
</dbReference>
<name>A0A6J6TS37_9ZZZZ</name>
<evidence type="ECO:0000313" key="2">
    <source>
        <dbReference type="EMBL" id="CAB4749946.1"/>
    </source>
</evidence>
<dbReference type="EMBL" id="CAEZYQ010000014">
    <property type="protein sequence ID" value="CAB4749946.1"/>
    <property type="molecule type" value="Genomic_DNA"/>
</dbReference>
<dbReference type="AlphaFoldDB" id="A0A6J6TS37"/>
<accession>A0A6J6TS37</accession>
<keyword evidence="1" id="KW-0175">Coiled coil</keyword>
<feature type="coiled-coil region" evidence="1">
    <location>
        <begin position="102"/>
        <end position="134"/>
    </location>
</feature>
<proteinExistence type="predicted"/>
<gene>
    <name evidence="2" type="ORF">UFOPK2761_01909</name>
</gene>
<evidence type="ECO:0000256" key="1">
    <source>
        <dbReference type="SAM" id="Coils"/>
    </source>
</evidence>
<protein>
    <submittedName>
        <fullName evidence="2">Unannotated protein</fullName>
    </submittedName>
</protein>
<reference evidence="2" key="1">
    <citation type="submission" date="2020-05" db="EMBL/GenBank/DDBJ databases">
        <authorList>
            <person name="Chiriac C."/>
            <person name="Salcher M."/>
            <person name="Ghai R."/>
            <person name="Kavagutti S V."/>
        </authorList>
    </citation>
    <scope>NUCLEOTIDE SEQUENCE</scope>
</reference>
<dbReference type="InterPro" id="IPR007139">
    <property type="entry name" value="DUF349"/>
</dbReference>
<feature type="coiled-coil region" evidence="1">
    <location>
        <begin position="320"/>
        <end position="389"/>
    </location>
</feature>